<dbReference type="Gene3D" id="2.60.40.2480">
    <property type="entry name" value="Periplasmic metal-binding protein Tp34-type"/>
    <property type="match status" value="1"/>
</dbReference>
<keyword evidence="2" id="KW-1185">Reference proteome</keyword>
<evidence type="ECO:0000313" key="1">
    <source>
        <dbReference type="EMBL" id="NML67940.1"/>
    </source>
</evidence>
<evidence type="ECO:0000313" key="2">
    <source>
        <dbReference type="Proteomes" id="UP000559626"/>
    </source>
</evidence>
<dbReference type="RefSeq" id="WP_169533645.1">
    <property type="nucleotide sequence ID" value="NZ_JABBGH010000004.1"/>
</dbReference>
<organism evidence="1 2">
    <name type="scientific">Hymenobacter polaris</name>
    <dbReference type="NCBI Taxonomy" id="2682546"/>
    <lineage>
        <taxon>Bacteria</taxon>
        <taxon>Pseudomonadati</taxon>
        <taxon>Bacteroidota</taxon>
        <taxon>Cytophagia</taxon>
        <taxon>Cytophagales</taxon>
        <taxon>Hymenobacteraceae</taxon>
        <taxon>Hymenobacter</taxon>
    </lineage>
</organism>
<dbReference type="InterPro" id="IPR038482">
    <property type="entry name" value="Tp34-type_sf"/>
</dbReference>
<dbReference type="Proteomes" id="UP000559626">
    <property type="component" value="Unassembled WGS sequence"/>
</dbReference>
<protein>
    <submittedName>
        <fullName evidence="1">Uncharacterized protein</fullName>
    </submittedName>
</protein>
<reference evidence="1 2" key="1">
    <citation type="submission" date="2020-04" db="EMBL/GenBank/DDBJ databases">
        <title>Hymenobacter polaris sp. nov., isolated from Arctic soil.</title>
        <authorList>
            <person name="Dahal R.H."/>
        </authorList>
    </citation>
    <scope>NUCLEOTIDE SEQUENCE [LARGE SCALE GENOMIC DNA]</scope>
    <source>
        <strain evidence="1 2">RP-2-7</strain>
    </source>
</reference>
<name>A0A7Y0AIY0_9BACT</name>
<dbReference type="AlphaFoldDB" id="A0A7Y0AIY0"/>
<sequence>MVRSTEATEVQLNLAHKQGYAEERAEKWYLTHAAPAAHQQPAGEYIVAYTLSAPEGWYELAGQALVWHPPAPDATAHLRVFVRDGADDRPLPGLTVQATFTPAGGGARPAQAVPAGWYPLASAYGTNVALPPGRYQLRLDLSRLPFRRHDPYNGDRLTHPVVVEFDQVPLAATLAAQPPLSDLAAADTELAQAQGDVEHQTLDALYEDVNSGGAQRTGDYLVGFAVDYALATWNFDEKKNKFTYEIDTEESAQLNAHVEATVQEARTGRFVPGLHLTATLTGPDGRDLGTQELPFEWHPWAFHYGQNWRVARSGDRYRLRLRAEAPTFRRYGRTLGRVFERGFDVGFDSVRVVTGAK</sequence>
<accession>A0A7Y0AIY0</accession>
<proteinExistence type="predicted"/>
<dbReference type="EMBL" id="JABBGH010000004">
    <property type="protein sequence ID" value="NML67940.1"/>
    <property type="molecule type" value="Genomic_DNA"/>
</dbReference>
<comment type="caution">
    <text evidence="1">The sequence shown here is derived from an EMBL/GenBank/DDBJ whole genome shotgun (WGS) entry which is preliminary data.</text>
</comment>
<gene>
    <name evidence="1" type="ORF">HHL22_22295</name>
</gene>